<dbReference type="Gene3D" id="1.20.1250.20">
    <property type="entry name" value="MFS general substrate transporter like domains"/>
    <property type="match status" value="2"/>
</dbReference>
<evidence type="ECO:0000256" key="2">
    <source>
        <dbReference type="ARBA" id="ARBA00022448"/>
    </source>
</evidence>
<evidence type="ECO:0000256" key="5">
    <source>
        <dbReference type="ARBA" id="ARBA00023136"/>
    </source>
</evidence>
<feature type="transmembrane region" description="Helical" evidence="7">
    <location>
        <begin position="527"/>
        <end position="550"/>
    </location>
</feature>
<dbReference type="PANTHER" id="PTHR43385:SF1">
    <property type="entry name" value="RIBOFLAVIN TRANSPORTER RIBJ"/>
    <property type="match status" value="1"/>
</dbReference>
<keyword evidence="9" id="KW-1185">Reference proteome</keyword>
<proteinExistence type="predicted"/>
<evidence type="ECO:0000256" key="3">
    <source>
        <dbReference type="ARBA" id="ARBA00022692"/>
    </source>
</evidence>
<feature type="transmembrane region" description="Helical" evidence="7">
    <location>
        <begin position="503"/>
        <end position="521"/>
    </location>
</feature>
<dbReference type="FunCoup" id="Q23UB4">
    <property type="interactions" value="2"/>
</dbReference>
<dbReference type="HOGENOM" id="CLU_001265_59_6_1"/>
<feature type="transmembrane region" description="Helical" evidence="7">
    <location>
        <begin position="84"/>
        <end position="103"/>
    </location>
</feature>
<dbReference type="GeneID" id="7827730"/>
<feature type="coiled-coil region" evidence="6">
    <location>
        <begin position="253"/>
        <end position="308"/>
    </location>
</feature>
<dbReference type="KEGG" id="tet:TTHERM_00798120"/>
<gene>
    <name evidence="8" type="ORF">TTHERM_00798120</name>
</gene>
<dbReference type="InParanoid" id="Q23UB4"/>
<keyword evidence="3 7" id="KW-0812">Transmembrane</keyword>
<dbReference type="eggNOG" id="KOG2504">
    <property type="taxonomic scope" value="Eukaryota"/>
</dbReference>
<keyword evidence="2" id="KW-0813">Transport</keyword>
<evidence type="ECO:0000256" key="7">
    <source>
        <dbReference type="SAM" id="Phobius"/>
    </source>
</evidence>
<dbReference type="RefSeq" id="XP_001020396.3">
    <property type="nucleotide sequence ID" value="XM_001020396.3"/>
</dbReference>
<dbReference type="GO" id="GO:0016020">
    <property type="term" value="C:membrane"/>
    <property type="evidence" value="ECO:0007669"/>
    <property type="project" value="UniProtKB-SubCell"/>
</dbReference>
<dbReference type="InterPro" id="IPR052983">
    <property type="entry name" value="MFS_Riboflavin_Transporter"/>
</dbReference>
<feature type="coiled-coil region" evidence="6">
    <location>
        <begin position="389"/>
        <end position="416"/>
    </location>
</feature>
<accession>Q23UB4</accession>
<dbReference type="EMBL" id="GG662628">
    <property type="protein sequence ID" value="EAS00151.3"/>
    <property type="molecule type" value="Genomic_DNA"/>
</dbReference>
<dbReference type="AlphaFoldDB" id="Q23UB4"/>
<feature type="transmembrane region" description="Helical" evidence="7">
    <location>
        <begin position="53"/>
        <end position="72"/>
    </location>
</feature>
<evidence type="ECO:0000256" key="1">
    <source>
        <dbReference type="ARBA" id="ARBA00004141"/>
    </source>
</evidence>
<feature type="transmembrane region" description="Helical" evidence="7">
    <location>
        <begin position="562"/>
        <end position="582"/>
    </location>
</feature>
<dbReference type="InterPro" id="IPR036259">
    <property type="entry name" value="MFS_trans_sf"/>
</dbReference>
<sequence length="646" mass="72930">MFSLSMKTKGVLTLIGGFFVMLMTGSIFLWGSINVYVTSYFRQKEDHDLSLSVGGAVFPLMTASLATGIPLGIKAIKFFGQARISLLISSVIASLMVILSSYTQKFYQFAIVYGVLNGLAAGTIYFVPIYMGYLHFPNNKGLVSGINTCGFALCSFIFGLIFPQFVNPDGLQQNSNSDGYSYFDGDSISVAQNVPESLRKIGYIFLSVSVVASQMVCYHPNQIGEEEKQIKKEIEKKQKEKKYFQNHFDFIQKEIKEIQSEQFKNQQQELNQQTDCCEDQKLDPINKLDQLRKSQEIITKQLKITEKEEIILQNQIQITHKIDEQAILPSINQDIIIEKTQQVHKLVSSSSLKKEYGFSKIAELIDLEGQNHNKEMHVNFFVTLPDQKLNEIEQDLENKEQVLEKALQITQQEQAQLDLLDKQGAPSVLAALKQPKFYLSIFLCILCLGFGALINGNYKSVAKDYGFKTDSFQTLVGSLGGIANGISRPFWATLLDKFQFKKVLAALVCIQIIVCSSFQATDQSKEFFAVWVFIVNACFGGFLAMLPVFSAQINGVKVGSQLFGSYWYGFSIANLIQFFLVLKLKEQIGFNNIFYIYLIQLIIALIITIFCSFKIKWSQILSKEVKIQQNGEENLQTTKQNNIIQT</sequence>
<comment type="subcellular location">
    <subcellularLocation>
        <location evidence="1">Membrane</location>
        <topology evidence="1">Multi-pass membrane protein</topology>
    </subcellularLocation>
</comment>
<feature type="transmembrane region" description="Helical" evidence="7">
    <location>
        <begin position="437"/>
        <end position="454"/>
    </location>
</feature>
<dbReference type="SUPFAM" id="SSF103473">
    <property type="entry name" value="MFS general substrate transporter"/>
    <property type="match status" value="1"/>
</dbReference>
<feature type="transmembrane region" description="Helical" evidence="7">
    <location>
        <begin position="109"/>
        <end position="130"/>
    </location>
</feature>
<reference evidence="9" key="1">
    <citation type="journal article" date="2006" name="PLoS Biol.">
        <title>Macronuclear genome sequence of the ciliate Tetrahymena thermophila, a model eukaryote.</title>
        <authorList>
            <person name="Eisen J.A."/>
            <person name="Coyne R.S."/>
            <person name="Wu M."/>
            <person name="Wu D."/>
            <person name="Thiagarajan M."/>
            <person name="Wortman J.R."/>
            <person name="Badger J.H."/>
            <person name="Ren Q."/>
            <person name="Amedeo P."/>
            <person name="Jones K.M."/>
            <person name="Tallon L.J."/>
            <person name="Delcher A.L."/>
            <person name="Salzberg S.L."/>
            <person name="Silva J.C."/>
            <person name="Haas B.J."/>
            <person name="Majoros W.H."/>
            <person name="Farzad M."/>
            <person name="Carlton J.M."/>
            <person name="Smith R.K. Jr."/>
            <person name="Garg J."/>
            <person name="Pearlman R.E."/>
            <person name="Karrer K.M."/>
            <person name="Sun L."/>
            <person name="Manning G."/>
            <person name="Elde N.C."/>
            <person name="Turkewitz A.P."/>
            <person name="Asai D.J."/>
            <person name="Wilkes D.E."/>
            <person name="Wang Y."/>
            <person name="Cai H."/>
            <person name="Collins K."/>
            <person name="Stewart B.A."/>
            <person name="Lee S.R."/>
            <person name="Wilamowska K."/>
            <person name="Weinberg Z."/>
            <person name="Ruzzo W.L."/>
            <person name="Wloga D."/>
            <person name="Gaertig J."/>
            <person name="Frankel J."/>
            <person name="Tsao C.-C."/>
            <person name="Gorovsky M.A."/>
            <person name="Keeling P.J."/>
            <person name="Waller R.F."/>
            <person name="Patron N.J."/>
            <person name="Cherry J.M."/>
            <person name="Stover N.A."/>
            <person name="Krieger C.J."/>
            <person name="del Toro C."/>
            <person name="Ryder H.F."/>
            <person name="Williamson S.C."/>
            <person name="Barbeau R.A."/>
            <person name="Hamilton E.P."/>
            <person name="Orias E."/>
        </authorList>
    </citation>
    <scope>NUCLEOTIDE SEQUENCE [LARGE SCALE GENOMIC DNA]</scope>
    <source>
        <strain evidence="9">SB210</strain>
    </source>
</reference>
<feature type="transmembrane region" description="Helical" evidence="7">
    <location>
        <begin position="142"/>
        <end position="162"/>
    </location>
</feature>
<feature type="transmembrane region" description="Helical" evidence="7">
    <location>
        <begin position="12"/>
        <end position="33"/>
    </location>
</feature>
<keyword evidence="4 7" id="KW-1133">Transmembrane helix</keyword>
<name>Q23UB4_TETTS</name>
<protein>
    <submittedName>
        <fullName evidence="8">Oxalate/formate antiporter family transporter</fullName>
    </submittedName>
</protein>
<evidence type="ECO:0000313" key="9">
    <source>
        <dbReference type="Proteomes" id="UP000009168"/>
    </source>
</evidence>
<evidence type="ECO:0000256" key="6">
    <source>
        <dbReference type="SAM" id="Coils"/>
    </source>
</evidence>
<feature type="transmembrane region" description="Helical" evidence="7">
    <location>
        <begin position="594"/>
        <end position="613"/>
    </location>
</feature>
<dbReference type="Proteomes" id="UP000009168">
    <property type="component" value="Unassembled WGS sequence"/>
</dbReference>
<keyword evidence="5 7" id="KW-0472">Membrane</keyword>
<evidence type="ECO:0000256" key="4">
    <source>
        <dbReference type="ARBA" id="ARBA00022989"/>
    </source>
</evidence>
<evidence type="ECO:0000313" key="8">
    <source>
        <dbReference type="EMBL" id="EAS00151.3"/>
    </source>
</evidence>
<dbReference type="PANTHER" id="PTHR43385">
    <property type="entry name" value="RIBOFLAVIN TRANSPORTER RIBJ"/>
    <property type="match status" value="1"/>
</dbReference>
<organism evidence="8 9">
    <name type="scientific">Tetrahymena thermophila (strain SB210)</name>
    <dbReference type="NCBI Taxonomy" id="312017"/>
    <lineage>
        <taxon>Eukaryota</taxon>
        <taxon>Sar</taxon>
        <taxon>Alveolata</taxon>
        <taxon>Ciliophora</taxon>
        <taxon>Intramacronucleata</taxon>
        <taxon>Oligohymenophorea</taxon>
        <taxon>Hymenostomatida</taxon>
        <taxon>Tetrahymenina</taxon>
        <taxon>Tetrahymenidae</taxon>
        <taxon>Tetrahymena</taxon>
    </lineage>
</organism>
<keyword evidence="6" id="KW-0175">Coiled coil</keyword>
<dbReference type="OrthoDB" id="410267at2759"/>